<proteinExistence type="predicted"/>
<gene>
    <name evidence="2" type="ORF">NEE01_16115</name>
</gene>
<evidence type="ECO:0008006" key="4">
    <source>
        <dbReference type="Google" id="ProtNLM"/>
    </source>
</evidence>
<feature type="compositionally biased region" description="Basic and acidic residues" evidence="1">
    <location>
        <begin position="140"/>
        <end position="172"/>
    </location>
</feature>
<feature type="region of interest" description="Disordered" evidence="1">
    <location>
        <begin position="46"/>
        <end position="172"/>
    </location>
</feature>
<feature type="compositionally biased region" description="Basic and acidic residues" evidence="1">
    <location>
        <begin position="46"/>
        <end position="62"/>
    </location>
</feature>
<dbReference type="Proteomes" id="UP001165565">
    <property type="component" value="Unassembled WGS sequence"/>
</dbReference>
<keyword evidence="3" id="KW-1185">Reference proteome</keyword>
<sequence>MPRQQKLRVYRTAIGFHDAYVAAPSQKAALKAWGSDADLFARGVAERVEDPDLIREPLEHPGKIIRRSRGSVTEQLAALPKSPPSPAMRPQKETPRPGAQRKPNVTTAKPVKPEKPPKPKPDASALRAAEQQLKAAEAQHASEREALARRQAEIDRERRALEKQHDTERRKLERELARARSAYDRAIRAWRE</sequence>
<reference evidence="2" key="1">
    <citation type="submission" date="2022-06" db="EMBL/GenBank/DDBJ databases">
        <title>Sphingomonas sp. nov. isolated from rhizosphere soil of tomato.</title>
        <authorList>
            <person name="Dong H."/>
            <person name="Gao R."/>
        </authorList>
    </citation>
    <scope>NUCLEOTIDE SEQUENCE</scope>
    <source>
        <strain evidence="2">MMSM24</strain>
    </source>
</reference>
<dbReference type="EMBL" id="JANFAV010000012">
    <property type="protein sequence ID" value="MCW6536305.1"/>
    <property type="molecule type" value="Genomic_DNA"/>
</dbReference>
<feature type="compositionally biased region" description="Low complexity" evidence="1">
    <location>
        <begin position="125"/>
        <end position="139"/>
    </location>
</feature>
<accession>A0AA41ZA85</accession>
<dbReference type="AlphaFoldDB" id="A0AA41ZA85"/>
<evidence type="ECO:0000313" key="2">
    <source>
        <dbReference type="EMBL" id="MCW6536305.1"/>
    </source>
</evidence>
<name>A0AA41ZA85_9SPHN</name>
<organism evidence="2 3">
    <name type="scientific">Sphingomonas lycopersici</name>
    <dbReference type="NCBI Taxonomy" id="2951807"/>
    <lineage>
        <taxon>Bacteria</taxon>
        <taxon>Pseudomonadati</taxon>
        <taxon>Pseudomonadota</taxon>
        <taxon>Alphaproteobacteria</taxon>
        <taxon>Sphingomonadales</taxon>
        <taxon>Sphingomonadaceae</taxon>
        <taxon>Sphingomonas</taxon>
    </lineage>
</organism>
<feature type="compositionally biased region" description="Basic and acidic residues" evidence="1">
    <location>
        <begin position="111"/>
        <end position="121"/>
    </location>
</feature>
<evidence type="ECO:0000313" key="3">
    <source>
        <dbReference type="Proteomes" id="UP001165565"/>
    </source>
</evidence>
<dbReference type="RefSeq" id="WP_265269710.1">
    <property type="nucleotide sequence ID" value="NZ_JANFAV010000012.1"/>
</dbReference>
<evidence type="ECO:0000256" key="1">
    <source>
        <dbReference type="SAM" id="MobiDB-lite"/>
    </source>
</evidence>
<protein>
    <recommendedName>
        <fullName evidence="4">Cell envelope biogenesis protein TolA</fullName>
    </recommendedName>
</protein>
<comment type="caution">
    <text evidence="2">The sequence shown here is derived from an EMBL/GenBank/DDBJ whole genome shotgun (WGS) entry which is preliminary data.</text>
</comment>